<evidence type="ECO:0000256" key="7">
    <source>
        <dbReference type="SAM" id="Phobius"/>
    </source>
</evidence>
<feature type="transmembrane region" description="Helical" evidence="7">
    <location>
        <begin position="209"/>
        <end position="233"/>
    </location>
</feature>
<feature type="transmembrane region" description="Helical" evidence="7">
    <location>
        <begin position="167"/>
        <end position="188"/>
    </location>
</feature>
<keyword evidence="2" id="KW-0813">Transport</keyword>
<protein>
    <recommendedName>
        <fullName evidence="10">MFS transporter</fullName>
    </recommendedName>
</protein>
<dbReference type="GO" id="GO:0005886">
    <property type="term" value="C:plasma membrane"/>
    <property type="evidence" value="ECO:0007669"/>
    <property type="project" value="UniProtKB-SubCell"/>
</dbReference>
<keyword evidence="6 7" id="KW-0472">Membrane</keyword>
<evidence type="ECO:0000256" key="6">
    <source>
        <dbReference type="ARBA" id="ARBA00023136"/>
    </source>
</evidence>
<feature type="transmembrane region" description="Helical" evidence="7">
    <location>
        <begin position="106"/>
        <end position="123"/>
    </location>
</feature>
<dbReference type="EMBL" id="JACHDB010000001">
    <property type="protein sequence ID" value="MBB5430591.1"/>
    <property type="molecule type" value="Genomic_DNA"/>
</dbReference>
<dbReference type="AlphaFoldDB" id="A0A7W8QHS4"/>
<keyword evidence="9" id="KW-1185">Reference proteome</keyword>
<keyword evidence="4 7" id="KW-0812">Transmembrane</keyword>
<evidence type="ECO:0000313" key="9">
    <source>
        <dbReference type="Proteomes" id="UP000572635"/>
    </source>
</evidence>
<keyword evidence="5 7" id="KW-1133">Transmembrane helix</keyword>
<feature type="transmembrane region" description="Helical" evidence="7">
    <location>
        <begin position="245"/>
        <end position="264"/>
    </location>
</feature>
<evidence type="ECO:0000256" key="1">
    <source>
        <dbReference type="ARBA" id="ARBA00004651"/>
    </source>
</evidence>
<name>A0A7W8QHS4_9ACTN</name>
<dbReference type="Gene3D" id="1.20.1250.20">
    <property type="entry name" value="MFS general substrate transporter like domains"/>
    <property type="match status" value="1"/>
</dbReference>
<feature type="transmembrane region" description="Helical" evidence="7">
    <location>
        <begin position="144"/>
        <end position="161"/>
    </location>
</feature>
<sequence length="275" mass="27509">MLPRGERGTAPPVPALSLVLVFAVTAAVSAAAVLPGTAAKAAALAAAAAVAAGFVLHERRSGPRVFPRATYRPGSPLKWVYLTIGLLTFGVAVESFLPLFGRRLGGLPPLAAGFFAAAVSLGWSAAQIGSSSAVREGTIRRLRAGGPLLLALGLLALGLLQREEAPLWLAVAWAPVLFAAGAGIGLAYPHLAVAAMSSVSDPEEGRRAAAAVAAVTTMSTALGTAVAGLLVNLGGDATLDAARHLLFGFAAICALGAATARAAGRSERTRAALPG</sequence>
<feature type="transmembrane region" description="Helical" evidence="7">
    <location>
        <begin position="79"/>
        <end position="100"/>
    </location>
</feature>
<dbReference type="RefSeq" id="WP_184388580.1">
    <property type="nucleotide sequence ID" value="NZ_BAAAJD010000023.1"/>
</dbReference>
<evidence type="ECO:0008006" key="10">
    <source>
        <dbReference type="Google" id="ProtNLM"/>
    </source>
</evidence>
<comment type="caution">
    <text evidence="8">The sequence shown here is derived from an EMBL/GenBank/DDBJ whole genome shotgun (WGS) entry which is preliminary data.</text>
</comment>
<accession>A0A7W8QHS4</accession>
<proteinExistence type="predicted"/>
<organism evidence="8 9">
    <name type="scientific">Nocardiopsis composta</name>
    <dbReference type="NCBI Taxonomy" id="157465"/>
    <lineage>
        <taxon>Bacteria</taxon>
        <taxon>Bacillati</taxon>
        <taxon>Actinomycetota</taxon>
        <taxon>Actinomycetes</taxon>
        <taxon>Streptosporangiales</taxon>
        <taxon>Nocardiopsidaceae</taxon>
        <taxon>Nocardiopsis</taxon>
    </lineage>
</organism>
<evidence type="ECO:0000256" key="4">
    <source>
        <dbReference type="ARBA" id="ARBA00022692"/>
    </source>
</evidence>
<dbReference type="SUPFAM" id="SSF103473">
    <property type="entry name" value="MFS general substrate transporter"/>
    <property type="match status" value="1"/>
</dbReference>
<dbReference type="PANTHER" id="PTHR42718:SF46">
    <property type="entry name" value="BLR6921 PROTEIN"/>
    <property type="match status" value="1"/>
</dbReference>
<keyword evidence="3" id="KW-1003">Cell membrane</keyword>
<evidence type="ECO:0000313" key="8">
    <source>
        <dbReference type="EMBL" id="MBB5430591.1"/>
    </source>
</evidence>
<evidence type="ECO:0000256" key="2">
    <source>
        <dbReference type="ARBA" id="ARBA00022448"/>
    </source>
</evidence>
<evidence type="ECO:0000256" key="5">
    <source>
        <dbReference type="ARBA" id="ARBA00022989"/>
    </source>
</evidence>
<dbReference type="PANTHER" id="PTHR42718">
    <property type="entry name" value="MAJOR FACILITATOR SUPERFAMILY MULTIDRUG TRANSPORTER MFSC"/>
    <property type="match status" value="1"/>
</dbReference>
<comment type="subcellular location">
    <subcellularLocation>
        <location evidence="1">Cell membrane</location>
        <topology evidence="1">Multi-pass membrane protein</topology>
    </subcellularLocation>
</comment>
<dbReference type="InterPro" id="IPR036259">
    <property type="entry name" value="MFS_trans_sf"/>
</dbReference>
<reference evidence="8 9" key="1">
    <citation type="submission" date="2020-08" db="EMBL/GenBank/DDBJ databases">
        <title>Sequencing the genomes of 1000 actinobacteria strains.</title>
        <authorList>
            <person name="Klenk H.-P."/>
        </authorList>
    </citation>
    <scope>NUCLEOTIDE SEQUENCE [LARGE SCALE GENOMIC DNA]</scope>
    <source>
        <strain evidence="8 9">DSM 44551</strain>
    </source>
</reference>
<dbReference type="Proteomes" id="UP000572635">
    <property type="component" value="Unassembled WGS sequence"/>
</dbReference>
<gene>
    <name evidence="8" type="ORF">HDA36_000675</name>
</gene>
<evidence type="ECO:0000256" key="3">
    <source>
        <dbReference type="ARBA" id="ARBA00022475"/>
    </source>
</evidence>
<feature type="transmembrane region" description="Helical" evidence="7">
    <location>
        <begin position="41"/>
        <end position="58"/>
    </location>
</feature>